<evidence type="ECO:0000313" key="2">
    <source>
        <dbReference type="EMBL" id="KAF8449449.1"/>
    </source>
</evidence>
<dbReference type="Proteomes" id="UP001194468">
    <property type="component" value="Unassembled WGS sequence"/>
</dbReference>
<feature type="compositionally biased region" description="Polar residues" evidence="1">
    <location>
        <begin position="154"/>
        <end position="174"/>
    </location>
</feature>
<gene>
    <name evidence="2" type="ORF">L210DRAFT_988861</name>
</gene>
<dbReference type="AlphaFoldDB" id="A0AAD4C744"/>
<reference evidence="2" key="2">
    <citation type="journal article" date="2020" name="Nat. Commun.">
        <title>Large-scale genome sequencing of mycorrhizal fungi provides insights into the early evolution of symbiotic traits.</title>
        <authorList>
            <person name="Miyauchi S."/>
            <person name="Kiss E."/>
            <person name="Kuo A."/>
            <person name="Drula E."/>
            <person name="Kohler A."/>
            <person name="Sanchez-Garcia M."/>
            <person name="Morin E."/>
            <person name="Andreopoulos B."/>
            <person name="Barry K.W."/>
            <person name="Bonito G."/>
            <person name="Buee M."/>
            <person name="Carver A."/>
            <person name="Chen C."/>
            <person name="Cichocki N."/>
            <person name="Clum A."/>
            <person name="Culley D."/>
            <person name="Crous P.W."/>
            <person name="Fauchery L."/>
            <person name="Girlanda M."/>
            <person name="Hayes R.D."/>
            <person name="Keri Z."/>
            <person name="LaButti K."/>
            <person name="Lipzen A."/>
            <person name="Lombard V."/>
            <person name="Magnuson J."/>
            <person name="Maillard F."/>
            <person name="Murat C."/>
            <person name="Nolan M."/>
            <person name="Ohm R.A."/>
            <person name="Pangilinan J."/>
            <person name="Pereira M.F."/>
            <person name="Perotto S."/>
            <person name="Peter M."/>
            <person name="Pfister S."/>
            <person name="Riley R."/>
            <person name="Sitrit Y."/>
            <person name="Stielow J.B."/>
            <person name="Szollosi G."/>
            <person name="Zifcakova L."/>
            <person name="Stursova M."/>
            <person name="Spatafora J.W."/>
            <person name="Tedersoo L."/>
            <person name="Vaario L.M."/>
            <person name="Yamada A."/>
            <person name="Yan M."/>
            <person name="Wang P."/>
            <person name="Xu J."/>
            <person name="Bruns T."/>
            <person name="Baldrian P."/>
            <person name="Vilgalys R."/>
            <person name="Dunand C."/>
            <person name="Henrissat B."/>
            <person name="Grigoriev I.V."/>
            <person name="Hibbett D."/>
            <person name="Nagy L.G."/>
            <person name="Martin F.M."/>
        </authorList>
    </citation>
    <scope>NUCLEOTIDE SEQUENCE</scope>
    <source>
        <strain evidence="2">BED1</strain>
    </source>
</reference>
<feature type="region of interest" description="Disordered" evidence="1">
    <location>
        <begin position="149"/>
        <end position="249"/>
    </location>
</feature>
<feature type="compositionally biased region" description="Polar residues" evidence="1">
    <location>
        <begin position="94"/>
        <end position="107"/>
    </location>
</feature>
<name>A0AAD4C744_BOLED</name>
<feature type="compositionally biased region" description="Polar residues" evidence="1">
    <location>
        <begin position="48"/>
        <end position="65"/>
    </location>
</feature>
<reference evidence="2" key="1">
    <citation type="submission" date="2019-10" db="EMBL/GenBank/DDBJ databases">
        <authorList>
            <consortium name="DOE Joint Genome Institute"/>
            <person name="Kuo A."/>
            <person name="Miyauchi S."/>
            <person name="Kiss E."/>
            <person name="Drula E."/>
            <person name="Kohler A."/>
            <person name="Sanchez-Garcia M."/>
            <person name="Andreopoulos B."/>
            <person name="Barry K.W."/>
            <person name="Bonito G."/>
            <person name="Buee M."/>
            <person name="Carver A."/>
            <person name="Chen C."/>
            <person name="Cichocki N."/>
            <person name="Clum A."/>
            <person name="Culley D."/>
            <person name="Crous P.W."/>
            <person name="Fauchery L."/>
            <person name="Girlanda M."/>
            <person name="Hayes R."/>
            <person name="Keri Z."/>
            <person name="LaButti K."/>
            <person name="Lipzen A."/>
            <person name="Lombard V."/>
            <person name="Magnuson J."/>
            <person name="Maillard F."/>
            <person name="Morin E."/>
            <person name="Murat C."/>
            <person name="Nolan M."/>
            <person name="Ohm R."/>
            <person name="Pangilinan J."/>
            <person name="Pereira M."/>
            <person name="Perotto S."/>
            <person name="Peter M."/>
            <person name="Riley R."/>
            <person name="Sitrit Y."/>
            <person name="Stielow B."/>
            <person name="Szollosi G."/>
            <person name="Zifcakova L."/>
            <person name="Stursova M."/>
            <person name="Spatafora J.W."/>
            <person name="Tedersoo L."/>
            <person name="Vaario L.-M."/>
            <person name="Yamada A."/>
            <person name="Yan M."/>
            <person name="Wang P."/>
            <person name="Xu J."/>
            <person name="Bruns T."/>
            <person name="Baldrian P."/>
            <person name="Vilgalys R."/>
            <person name="Henrissat B."/>
            <person name="Grigoriev I.V."/>
            <person name="Hibbett D."/>
            <person name="Nagy L.G."/>
            <person name="Martin F.M."/>
        </authorList>
    </citation>
    <scope>NUCLEOTIDE SEQUENCE</scope>
    <source>
        <strain evidence="2">BED1</strain>
    </source>
</reference>
<keyword evidence="3" id="KW-1185">Reference proteome</keyword>
<dbReference type="EMBL" id="WHUW01000003">
    <property type="protein sequence ID" value="KAF8449449.1"/>
    <property type="molecule type" value="Genomic_DNA"/>
</dbReference>
<protein>
    <submittedName>
        <fullName evidence="2">Uncharacterized protein</fullName>
    </submittedName>
</protein>
<comment type="caution">
    <text evidence="2">The sequence shown here is derived from an EMBL/GenBank/DDBJ whole genome shotgun (WGS) entry which is preliminary data.</text>
</comment>
<sequence length="249" mass="26091">MPTEFNFDLFKTFSTCPQSQFDTSGMGDCSTPQHSNVITSAPYVQLTPQSSTAPLSQPTINNATWPPTLPTPQSIAGPFQPSAPFHASMPQAHLTPQSSTAPSPLSQLNVDHAALPPALPTPQSTAAPLPLSVPLADITSAIQTPLAIPPTQPGIVNQAQTHPADNSGNSSTSLGRMKRKAVPSLCAQRDNAIGKENRIPPPASAEQEHAKNKGKISGAKSVKRGASKRLADDCPMTTASPKSKKRKVA</sequence>
<evidence type="ECO:0000256" key="1">
    <source>
        <dbReference type="SAM" id="MobiDB-lite"/>
    </source>
</evidence>
<proteinExistence type="predicted"/>
<organism evidence="2 3">
    <name type="scientific">Boletus edulis BED1</name>
    <dbReference type="NCBI Taxonomy" id="1328754"/>
    <lineage>
        <taxon>Eukaryota</taxon>
        <taxon>Fungi</taxon>
        <taxon>Dikarya</taxon>
        <taxon>Basidiomycota</taxon>
        <taxon>Agaricomycotina</taxon>
        <taxon>Agaricomycetes</taxon>
        <taxon>Agaricomycetidae</taxon>
        <taxon>Boletales</taxon>
        <taxon>Boletineae</taxon>
        <taxon>Boletaceae</taxon>
        <taxon>Boletoideae</taxon>
        <taxon>Boletus</taxon>
    </lineage>
</organism>
<evidence type="ECO:0000313" key="3">
    <source>
        <dbReference type="Proteomes" id="UP001194468"/>
    </source>
</evidence>
<feature type="region of interest" description="Disordered" evidence="1">
    <location>
        <begin position="48"/>
        <end position="107"/>
    </location>
</feature>
<accession>A0AAD4C744</accession>